<sequence>MRALPCMFLFALLEARDYDEKPRRVEDDEEPSPIQKQTDIYPQKFNEPVPFGHLTLAGYGDPYAQGKPPIDLLELEMIVPKNSEEEREYLKRNKANIQFLRSFAPKGFTNPRDKYLRNMEGDIPGGQNITELKWYSLADMHRRNLMTPSASRGKPKENKQTKDRYRGSALQTNSSKAQHFSREKFQLKELQGKTTINFTTCDEFAVGAIFSPKDIINIDWVPFYIWSVEGYPVSIVHRFTIPTQKLVRQYRMKYGKLLPKPVDWHQVKLYMQGMNNMLLIAADRRGLFVAIPEHDVPDNAVEKNLKLPSLSIRLKIEDPYLVMMYCEDYYAAVMAISGTEPTIFKEMKAEAATIKFRGPGKPTWRDIEGENERRKDVQNRKLAEEQAKYIEPLEKIPPVGQFD</sequence>
<feature type="region of interest" description="Disordered" evidence="1">
    <location>
        <begin position="146"/>
        <end position="175"/>
    </location>
</feature>
<feature type="compositionally biased region" description="Basic and acidic residues" evidence="1">
    <location>
        <begin position="154"/>
        <end position="166"/>
    </location>
</feature>
<keyword evidence="2" id="KW-0732">Signal</keyword>
<dbReference type="OrthoDB" id="7383284at2759"/>
<dbReference type="GeneID" id="113503058"/>
<evidence type="ECO:0000256" key="2">
    <source>
        <dbReference type="SAM" id="SignalP"/>
    </source>
</evidence>
<feature type="signal peptide" evidence="2">
    <location>
        <begin position="1"/>
        <end position="15"/>
    </location>
</feature>
<dbReference type="RefSeq" id="XP_026740665.1">
    <property type="nucleotide sequence ID" value="XM_026884864.1"/>
</dbReference>
<protein>
    <submittedName>
        <fullName evidence="4">Uncharacterized protein LOC113503058</fullName>
    </submittedName>
</protein>
<dbReference type="Proteomes" id="UP000322000">
    <property type="component" value="Chromosome 18"/>
</dbReference>
<dbReference type="InParanoid" id="A0A7E5WIR0"/>
<gene>
    <name evidence="4" type="primary">LOC113503058</name>
</gene>
<proteinExistence type="predicted"/>
<dbReference type="KEGG" id="tnl:113503058"/>
<reference evidence="4" key="1">
    <citation type="submission" date="2025-08" db="UniProtKB">
        <authorList>
            <consortium name="RefSeq"/>
        </authorList>
    </citation>
    <scope>IDENTIFICATION</scope>
</reference>
<evidence type="ECO:0000313" key="3">
    <source>
        <dbReference type="Proteomes" id="UP000322000"/>
    </source>
</evidence>
<dbReference type="AlphaFoldDB" id="A0A7E5WIR0"/>
<organism evidence="3 4">
    <name type="scientific">Trichoplusia ni</name>
    <name type="common">Cabbage looper</name>
    <dbReference type="NCBI Taxonomy" id="7111"/>
    <lineage>
        <taxon>Eukaryota</taxon>
        <taxon>Metazoa</taxon>
        <taxon>Ecdysozoa</taxon>
        <taxon>Arthropoda</taxon>
        <taxon>Hexapoda</taxon>
        <taxon>Insecta</taxon>
        <taxon>Pterygota</taxon>
        <taxon>Neoptera</taxon>
        <taxon>Endopterygota</taxon>
        <taxon>Lepidoptera</taxon>
        <taxon>Glossata</taxon>
        <taxon>Ditrysia</taxon>
        <taxon>Noctuoidea</taxon>
        <taxon>Noctuidae</taxon>
        <taxon>Plusiinae</taxon>
        <taxon>Trichoplusia</taxon>
    </lineage>
</organism>
<accession>A0A7E5WIR0</accession>
<evidence type="ECO:0000313" key="4">
    <source>
        <dbReference type="RefSeq" id="XP_026740665.1"/>
    </source>
</evidence>
<name>A0A7E5WIR0_TRINI</name>
<evidence type="ECO:0000256" key="1">
    <source>
        <dbReference type="SAM" id="MobiDB-lite"/>
    </source>
</evidence>
<keyword evidence="3" id="KW-1185">Reference proteome</keyword>
<feature type="chain" id="PRO_5028985102" evidence="2">
    <location>
        <begin position="16"/>
        <end position="403"/>
    </location>
</feature>